<keyword evidence="2" id="KW-0472">Membrane</keyword>
<gene>
    <name evidence="3" type="ORF">UM93_12500</name>
</gene>
<dbReference type="PATRIC" id="fig|1618207.4.peg.2534"/>
<feature type="region of interest" description="Disordered" evidence="1">
    <location>
        <begin position="97"/>
        <end position="125"/>
    </location>
</feature>
<proteinExistence type="predicted"/>
<protein>
    <submittedName>
        <fullName evidence="3">Uncharacterized protein</fullName>
    </submittedName>
</protein>
<keyword evidence="2" id="KW-0812">Transmembrane</keyword>
<sequence>MAYARAMNYKIGRSSALIGWGLLLLVVGGVICWFGADGVAVASRAEGQSTAIWQLIQLLGVILLVIGFLALLIGVIRLASKVDALYDKAHDAWLKPTAESSADQPPAAEPGGSSGAGDKATESES</sequence>
<evidence type="ECO:0000313" key="4">
    <source>
        <dbReference type="Proteomes" id="UP000061839"/>
    </source>
</evidence>
<keyword evidence="4" id="KW-1185">Reference proteome</keyword>
<reference evidence="3 4" key="1">
    <citation type="journal article" date="2015" name="Genome Announc.">
        <title>Complete Genome Sequencing of Protease-Producing Novel Arthrobacter sp. Strain IHBB 11108 Using PacBio Single-Molecule Real-Time Sequencing Technology.</title>
        <authorList>
            <person name="Kiran S."/>
            <person name="Swarnkar M.K."/>
            <person name="Pal M."/>
            <person name="Thakur R."/>
            <person name="Tewari R."/>
            <person name="Singh A.K."/>
            <person name="Gulati A."/>
        </authorList>
    </citation>
    <scope>NUCLEOTIDE SEQUENCE [LARGE SCALE GENOMIC DNA]</scope>
    <source>
        <strain evidence="3 4">IHBB 11108</strain>
    </source>
</reference>
<evidence type="ECO:0000256" key="1">
    <source>
        <dbReference type="SAM" id="MobiDB-lite"/>
    </source>
</evidence>
<dbReference type="KEGG" id="ari:UM93_12500"/>
<name>A0A0D4C1A4_9MICC</name>
<dbReference type="HOGENOM" id="CLU_1988029_0_0_11"/>
<feature type="transmembrane region" description="Helical" evidence="2">
    <location>
        <begin position="52"/>
        <end position="76"/>
    </location>
</feature>
<dbReference type="AlphaFoldDB" id="A0A0D4C1A4"/>
<keyword evidence="2" id="KW-1133">Transmembrane helix</keyword>
<organism evidence="3 4">
    <name type="scientific">Psychromicrobium lacuslunae</name>
    <dbReference type="NCBI Taxonomy" id="1618207"/>
    <lineage>
        <taxon>Bacteria</taxon>
        <taxon>Bacillati</taxon>
        <taxon>Actinomycetota</taxon>
        <taxon>Actinomycetes</taxon>
        <taxon>Micrococcales</taxon>
        <taxon>Micrococcaceae</taxon>
        <taxon>Psychromicrobium</taxon>
    </lineage>
</organism>
<dbReference type="EMBL" id="CP011005">
    <property type="protein sequence ID" value="AJT42121.1"/>
    <property type="molecule type" value="Genomic_DNA"/>
</dbReference>
<dbReference type="Proteomes" id="UP000061839">
    <property type="component" value="Chromosome"/>
</dbReference>
<evidence type="ECO:0000256" key="2">
    <source>
        <dbReference type="SAM" id="Phobius"/>
    </source>
</evidence>
<evidence type="ECO:0000313" key="3">
    <source>
        <dbReference type="EMBL" id="AJT42121.1"/>
    </source>
</evidence>
<accession>A0A0D4C1A4</accession>